<protein>
    <submittedName>
        <fullName evidence="1">PPUP9740</fullName>
    </submittedName>
</protein>
<dbReference type="AlphaFoldDB" id="A0A0S7EH06"/>
<name>A0A0S7EH06_9TELE</name>
<proteinExistence type="predicted"/>
<sequence>MRNFCAAQFRKIQAPFSQYENQRYKSKSQLLTDHLHKESHCYVCIQENYMSSRKFSGRKSVIENICQAIQMTTRSDAPVVLFPAAWILYLCTLPPDSGP</sequence>
<evidence type="ECO:0000313" key="1">
    <source>
        <dbReference type="EMBL" id="JAO04255.1"/>
    </source>
</evidence>
<reference evidence="1" key="1">
    <citation type="submission" date="2014-12" db="EMBL/GenBank/DDBJ databases">
        <title>Parallel Evolution in Life History Adaptation Evident in the Tissue-Specific Poeciliopsis prolifica transcriptome.</title>
        <authorList>
            <person name="Jue N.K."/>
            <person name="Foley R.J."/>
            <person name="Obergfell C."/>
            <person name="Reznick D.N."/>
            <person name="O'Neill R.J."/>
            <person name="O'Neill M.J."/>
        </authorList>
    </citation>
    <scope>NUCLEOTIDE SEQUENCE</scope>
</reference>
<gene>
    <name evidence="1" type="primary">PPUP9740</name>
</gene>
<organism evidence="1">
    <name type="scientific">Poeciliopsis prolifica</name>
    <name type="common">blackstripe livebearer</name>
    <dbReference type="NCBI Taxonomy" id="188132"/>
    <lineage>
        <taxon>Eukaryota</taxon>
        <taxon>Metazoa</taxon>
        <taxon>Chordata</taxon>
        <taxon>Craniata</taxon>
        <taxon>Vertebrata</taxon>
        <taxon>Euteleostomi</taxon>
        <taxon>Actinopterygii</taxon>
        <taxon>Neopterygii</taxon>
        <taxon>Teleostei</taxon>
        <taxon>Neoteleostei</taxon>
        <taxon>Acanthomorphata</taxon>
        <taxon>Ovalentaria</taxon>
        <taxon>Atherinomorphae</taxon>
        <taxon>Cyprinodontiformes</taxon>
        <taxon>Poeciliidae</taxon>
        <taxon>Poeciliinae</taxon>
        <taxon>Poeciliopsis</taxon>
    </lineage>
</organism>
<dbReference type="EMBL" id="GBYX01477432">
    <property type="protein sequence ID" value="JAO04255.1"/>
    <property type="molecule type" value="Transcribed_RNA"/>
</dbReference>
<accession>A0A0S7EH06</accession>